<dbReference type="InterPro" id="IPR013087">
    <property type="entry name" value="Znf_C2H2_type"/>
</dbReference>
<organism evidence="3 4">
    <name type="scientific">Aspergillus lucknowensis</name>
    <dbReference type="NCBI Taxonomy" id="176173"/>
    <lineage>
        <taxon>Eukaryota</taxon>
        <taxon>Fungi</taxon>
        <taxon>Dikarya</taxon>
        <taxon>Ascomycota</taxon>
        <taxon>Pezizomycotina</taxon>
        <taxon>Eurotiomycetes</taxon>
        <taxon>Eurotiomycetidae</taxon>
        <taxon>Eurotiales</taxon>
        <taxon>Aspergillaceae</taxon>
        <taxon>Aspergillus</taxon>
        <taxon>Aspergillus subgen. Nidulantes</taxon>
    </lineage>
</organism>
<evidence type="ECO:0000256" key="1">
    <source>
        <dbReference type="SAM" id="MobiDB-lite"/>
    </source>
</evidence>
<dbReference type="EMBL" id="JBFXLQ010000071">
    <property type="protein sequence ID" value="KAL2862233.1"/>
    <property type="molecule type" value="Genomic_DNA"/>
</dbReference>
<dbReference type="GeneID" id="98149027"/>
<feature type="region of interest" description="Disordered" evidence="1">
    <location>
        <begin position="185"/>
        <end position="207"/>
    </location>
</feature>
<evidence type="ECO:0000313" key="3">
    <source>
        <dbReference type="EMBL" id="KAL2862233.1"/>
    </source>
</evidence>
<keyword evidence="4" id="KW-1185">Reference proteome</keyword>
<feature type="domain" description="C2H2-type" evidence="2">
    <location>
        <begin position="170"/>
        <end position="193"/>
    </location>
</feature>
<dbReference type="PROSITE" id="PS00028">
    <property type="entry name" value="ZINC_FINGER_C2H2_1"/>
    <property type="match status" value="1"/>
</dbReference>
<comment type="caution">
    <text evidence="3">The sequence shown here is derived from an EMBL/GenBank/DDBJ whole genome shotgun (WGS) entry which is preliminary data.</text>
</comment>
<name>A0ABR4LCH5_9EURO</name>
<accession>A0ABR4LCH5</accession>
<dbReference type="Proteomes" id="UP001610432">
    <property type="component" value="Unassembled WGS sequence"/>
</dbReference>
<dbReference type="RefSeq" id="XP_070881212.1">
    <property type="nucleotide sequence ID" value="XM_071033955.1"/>
</dbReference>
<reference evidence="3 4" key="1">
    <citation type="submission" date="2024-07" db="EMBL/GenBank/DDBJ databases">
        <title>Section-level genome sequencing and comparative genomics of Aspergillus sections Usti and Cavernicolus.</title>
        <authorList>
            <consortium name="Lawrence Berkeley National Laboratory"/>
            <person name="Nybo J.L."/>
            <person name="Vesth T.C."/>
            <person name="Theobald S."/>
            <person name="Frisvad J.C."/>
            <person name="Larsen T.O."/>
            <person name="Kjaerboelling I."/>
            <person name="Rothschild-Mancinelli K."/>
            <person name="Lyhne E.K."/>
            <person name="Kogle M.E."/>
            <person name="Barry K."/>
            <person name="Clum A."/>
            <person name="Na H."/>
            <person name="Ledsgaard L."/>
            <person name="Lin J."/>
            <person name="Lipzen A."/>
            <person name="Kuo A."/>
            <person name="Riley R."/>
            <person name="Mondo S."/>
            <person name="Labutti K."/>
            <person name="Haridas S."/>
            <person name="Pangalinan J."/>
            <person name="Salamov A.A."/>
            <person name="Simmons B.A."/>
            <person name="Magnuson J.K."/>
            <person name="Chen J."/>
            <person name="Drula E."/>
            <person name="Henrissat B."/>
            <person name="Wiebenga A."/>
            <person name="Lubbers R.J."/>
            <person name="Gomes A.C."/>
            <person name="Macurrencykelacurrency M.R."/>
            <person name="Stajich J."/>
            <person name="Grigoriev I.V."/>
            <person name="Mortensen U.H."/>
            <person name="De Vries R.P."/>
            <person name="Baker S.E."/>
            <person name="Andersen M.R."/>
        </authorList>
    </citation>
    <scope>NUCLEOTIDE SEQUENCE [LARGE SCALE GENOMIC DNA]</scope>
    <source>
        <strain evidence="3 4">CBS 449.75</strain>
    </source>
</reference>
<dbReference type="Gene3D" id="3.30.160.60">
    <property type="entry name" value="Classic Zinc Finger"/>
    <property type="match status" value="1"/>
</dbReference>
<protein>
    <recommendedName>
        <fullName evidence="2">C2H2-type domain-containing protein</fullName>
    </recommendedName>
</protein>
<evidence type="ECO:0000313" key="4">
    <source>
        <dbReference type="Proteomes" id="UP001610432"/>
    </source>
</evidence>
<sequence>MSFPCGCPQTSRSLCQHGYALLAADASQHTPHSEYRAHHPSTLPLIPFESSQPYNLTVEHPTHAYHEVPMAAYLPPCHTLAAPWHTNNSSFQPTHHGFHSQPVHPTTSANVSPDIPLPETSRAIPGADGQPETAALKCEWKGCTYAGGFTRTADLKRHIDTKHLDPQFECPKPGCQMRYSRKDKVGEHVRRAHPEYANAIPSPRSPS</sequence>
<feature type="compositionally biased region" description="Basic and acidic residues" evidence="1">
    <location>
        <begin position="185"/>
        <end position="194"/>
    </location>
</feature>
<evidence type="ECO:0000259" key="2">
    <source>
        <dbReference type="PROSITE" id="PS00028"/>
    </source>
</evidence>
<proteinExistence type="predicted"/>
<dbReference type="SMART" id="SM00355">
    <property type="entry name" value="ZnF_C2H2"/>
    <property type="match status" value="2"/>
</dbReference>
<gene>
    <name evidence="3" type="ORF">BJX67DRAFT_385857</name>
</gene>